<evidence type="ECO:0000313" key="1">
    <source>
        <dbReference type="EMBL" id="SSZ55730.1"/>
    </source>
</evidence>
<organism evidence="1 2">
    <name type="scientific">Bergeyella zoohelcum</name>
    <dbReference type="NCBI Taxonomy" id="1015"/>
    <lineage>
        <taxon>Bacteria</taxon>
        <taxon>Pseudomonadati</taxon>
        <taxon>Bacteroidota</taxon>
        <taxon>Flavobacteriia</taxon>
        <taxon>Flavobacteriales</taxon>
        <taxon>Weeksellaceae</taxon>
        <taxon>Bergeyella</taxon>
    </lineage>
</organism>
<protein>
    <submittedName>
        <fullName evidence="1">Uncharacterized protein</fullName>
    </submittedName>
</protein>
<gene>
    <name evidence="1" type="ORF">NCTC11661_01128</name>
</gene>
<evidence type="ECO:0000313" key="2">
    <source>
        <dbReference type="Proteomes" id="UP000255515"/>
    </source>
</evidence>
<dbReference type="EMBL" id="UFTJ01000002">
    <property type="protein sequence ID" value="SSZ55730.1"/>
    <property type="molecule type" value="Genomic_DNA"/>
</dbReference>
<reference evidence="1 2" key="1">
    <citation type="submission" date="2018-06" db="EMBL/GenBank/DDBJ databases">
        <authorList>
            <consortium name="Pathogen Informatics"/>
            <person name="Doyle S."/>
        </authorList>
    </citation>
    <scope>NUCLEOTIDE SEQUENCE [LARGE SCALE GENOMIC DNA]</scope>
    <source>
        <strain evidence="1 2">NCTC11661</strain>
    </source>
</reference>
<dbReference type="AlphaFoldDB" id="A0A376C0V3"/>
<dbReference type="Proteomes" id="UP000255515">
    <property type="component" value="Unassembled WGS sequence"/>
</dbReference>
<proteinExistence type="predicted"/>
<name>A0A376C0V3_9FLAO</name>
<dbReference type="RefSeq" id="WP_002688975.1">
    <property type="nucleotide sequence ID" value="NZ_UFTJ01000002.1"/>
</dbReference>
<accession>A0A376C0V3</accession>
<sequence>MEEIRLSKKEIQNRLNTLRIKPKGLEPRKYGVTTKYFIKDETQWNKRVDYEAIVSMNINNGIGEIEIHKENIFYNQHEPDWVNEILANAITKSLYPIRTHISEKGISSNEIINHSEIIKRWHSEKNTIYAKYASNDLDDFFEVTENTFTDKIKLERNLQHDWFWNLFFHPKFINYGDKRTAKTDLYLAVIPYHSPVAFSGIQKIDKIPTDYHSFQITFQSHEKEAPMYFHPKNWKEEDNVFISLQVSFDCDLYHHFPMHTIANFEVYSKNWKGEKESISRTLFTMYQQNTKEYENKFLSADSPFITGGLVKLPPNKWGFDNFEKLENDW</sequence>